<dbReference type="STRING" id="1182541.W9XG61"/>
<dbReference type="AlphaFoldDB" id="W9XG61"/>
<dbReference type="NCBIfam" id="NF041278">
    <property type="entry name" value="CmcJ_NvfI_EfuI"/>
    <property type="match status" value="1"/>
</dbReference>
<sequence>MIQEQLGADAVFVWNSVTRSANPERYQPYGSNHFQDKAIKGLQFGETIRPTASGVHVDQDASNSRRMCEGAAGSDAFEKYSRVQQLNVWRPLKGPVTSKPLTVCDGTTVAPKDVSIHMGVFGTRVLVHHDDPQRWFYIKRQEPDECFILKIYDSNVLPGQAEYTPHTGVDDLRGADGPETHRESIEVRLVACYL</sequence>
<proteinExistence type="inferred from homology"/>
<dbReference type="RefSeq" id="XP_007727804.1">
    <property type="nucleotide sequence ID" value="XM_007729614.1"/>
</dbReference>
<dbReference type="PANTHER" id="PTHR34598">
    <property type="entry name" value="BLL6449 PROTEIN"/>
    <property type="match status" value="1"/>
</dbReference>
<organism evidence="2 3">
    <name type="scientific">Capronia coronata CBS 617.96</name>
    <dbReference type="NCBI Taxonomy" id="1182541"/>
    <lineage>
        <taxon>Eukaryota</taxon>
        <taxon>Fungi</taxon>
        <taxon>Dikarya</taxon>
        <taxon>Ascomycota</taxon>
        <taxon>Pezizomycotina</taxon>
        <taxon>Eurotiomycetes</taxon>
        <taxon>Chaetothyriomycetidae</taxon>
        <taxon>Chaetothyriales</taxon>
        <taxon>Herpotrichiellaceae</taxon>
        <taxon>Capronia</taxon>
    </lineage>
</organism>
<gene>
    <name evidence="2" type="ORF">A1O1_08756</name>
</gene>
<dbReference type="OrthoDB" id="412788at2759"/>
<name>W9XG61_9EURO</name>
<dbReference type="GO" id="GO:0016491">
    <property type="term" value="F:oxidoreductase activity"/>
    <property type="evidence" value="ECO:0007669"/>
    <property type="project" value="InterPro"/>
</dbReference>
<evidence type="ECO:0000256" key="1">
    <source>
        <dbReference type="ARBA" id="ARBA00023604"/>
    </source>
</evidence>
<dbReference type="EMBL" id="AMWN01000009">
    <property type="protein sequence ID" value="EXJ79492.1"/>
    <property type="molecule type" value="Genomic_DNA"/>
</dbReference>
<dbReference type="PANTHER" id="PTHR34598:SF3">
    <property type="entry name" value="OXIDOREDUCTASE AN1597"/>
    <property type="match status" value="1"/>
</dbReference>
<dbReference type="InterPro" id="IPR044053">
    <property type="entry name" value="AsaB-like"/>
</dbReference>
<dbReference type="GeneID" id="19163603"/>
<protein>
    <submittedName>
        <fullName evidence="2">Uncharacterized protein</fullName>
    </submittedName>
</protein>
<comment type="similarity">
    <text evidence="1">Belongs to the asaB hydroxylase/desaturase family.</text>
</comment>
<comment type="caution">
    <text evidence="2">The sequence shown here is derived from an EMBL/GenBank/DDBJ whole genome shotgun (WGS) entry which is preliminary data.</text>
</comment>
<evidence type="ECO:0000313" key="2">
    <source>
        <dbReference type="EMBL" id="EXJ79492.1"/>
    </source>
</evidence>
<evidence type="ECO:0000313" key="3">
    <source>
        <dbReference type="Proteomes" id="UP000019484"/>
    </source>
</evidence>
<dbReference type="Proteomes" id="UP000019484">
    <property type="component" value="Unassembled WGS sequence"/>
</dbReference>
<dbReference type="eggNOG" id="ENOG502S9MZ">
    <property type="taxonomic scope" value="Eukaryota"/>
</dbReference>
<dbReference type="HOGENOM" id="CLU_042688_1_1_1"/>
<accession>W9XG61</accession>
<keyword evidence="3" id="KW-1185">Reference proteome</keyword>
<reference evidence="2 3" key="1">
    <citation type="submission" date="2013-03" db="EMBL/GenBank/DDBJ databases">
        <title>The Genome Sequence of Capronia coronata CBS 617.96.</title>
        <authorList>
            <consortium name="The Broad Institute Genomics Platform"/>
            <person name="Cuomo C."/>
            <person name="de Hoog S."/>
            <person name="Gorbushina A."/>
            <person name="Walker B."/>
            <person name="Young S.K."/>
            <person name="Zeng Q."/>
            <person name="Gargeya S."/>
            <person name="Fitzgerald M."/>
            <person name="Haas B."/>
            <person name="Abouelleil A."/>
            <person name="Allen A.W."/>
            <person name="Alvarado L."/>
            <person name="Arachchi H.M."/>
            <person name="Berlin A.M."/>
            <person name="Chapman S.B."/>
            <person name="Gainer-Dewar J."/>
            <person name="Goldberg J."/>
            <person name="Griggs A."/>
            <person name="Gujja S."/>
            <person name="Hansen M."/>
            <person name="Howarth C."/>
            <person name="Imamovic A."/>
            <person name="Ireland A."/>
            <person name="Larimer J."/>
            <person name="McCowan C."/>
            <person name="Murphy C."/>
            <person name="Pearson M."/>
            <person name="Poon T.W."/>
            <person name="Priest M."/>
            <person name="Roberts A."/>
            <person name="Saif S."/>
            <person name="Shea T."/>
            <person name="Sisk P."/>
            <person name="Sykes S."/>
            <person name="Wortman J."/>
            <person name="Nusbaum C."/>
            <person name="Birren B."/>
        </authorList>
    </citation>
    <scope>NUCLEOTIDE SEQUENCE [LARGE SCALE GENOMIC DNA]</scope>
    <source>
        <strain evidence="2 3">CBS 617.96</strain>
    </source>
</reference>